<feature type="coiled-coil region" evidence="1">
    <location>
        <begin position="35"/>
        <end position="62"/>
    </location>
</feature>
<dbReference type="RefSeq" id="WP_006783399.1">
    <property type="nucleotide sequence ID" value="NZ_RCYV01000017.1"/>
</dbReference>
<evidence type="ECO:0000256" key="1">
    <source>
        <dbReference type="SAM" id="Coils"/>
    </source>
</evidence>
<protein>
    <submittedName>
        <fullName evidence="2">Uncharacterized protein</fullName>
    </submittedName>
</protein>
<comment type="caution">
    <text evidence="2">The sequence shown here is derived from an EMBL/GenBank/DDBJ whole genome shotgun (WGS) entry which is preliminary data.</text>
</comment>
<evidence type="ECO:0000313" key="3">
    <source>
        <dbReference type="EMBL" id="MTL95030.1"/>
    </source>
</evidence>
<sequence length="128" mass="14759">MKLSNEVLVSSISVLSKLNQLELPVKVAFILAKNIKEVDKSLESYNETRKKLLIQYAEKDENNMPKSDDAGNIIFKEDCHEKWVQDIQELLDLKVNLKIETIPTHDLFKAEISISPSELEKIQFMIKD</sequence>
<name>A0A6G2CD66_9FIRM</name>
<dbReference type="Proteomes" id="UP000487649">
    <property type="component" value="Unassembled WGS sequence"/>
</dbReference>
<evidence type="ECO:0000313" key="4">
    <source>
        <dbReference type="Proteomes" id="UP000487649"/>
    </source>
</evidence>
<reference evidence="2 4" key="1">
    <citation type="journal article" date="2019" name="Nat. Med.">
        <title>A library of human gut bacterial isolates paired with longitudinal multiomics data enables mechanistic microbiome research.</title>
        <authorList>
            <person name="Poyet M."/>
            <person name="Groussin M."/>
            <person name="Gibbons S.M."/>
            <person name="Avila-Pacheco J."/>
            <person name="Jiang X."/>
            <person name="Kearney S.M."/>
            <person name="Perrotta A.R."/>
            <person name="Berdy B."/>
            <person name="Zhao S."/>
            <person name="Lieberman T.D."/>
            <person name="Swanson P.K."/>
            <person name="Smith M."/>
            <person name="Roesemann S."/>
            <person name="Alexander J.E."/>
            <person name="Rich S.A."/>
            <person name="Livny J."/>
            <person name="Vlamakis H."/>
            <person name="Clish C."/>
            <person name="Bullock K."/>
            <person name="Deik A."/>
            <person name="Scott J."/>
            <person name="Pierce K.A."/>
            <person name="Xavier R.J."/>
            <person name="Alm E.J."/>
        </authorList>
    </citation>
    <scope>NUCLEOTIDE SEQUENCE [LARGE SCALE GENOMIC DNA]</scope>
    <source>
        <strain evidence="3">BIOML-A179</strain>
        <strain evidence="2 4">BIOML-A198</strain>
    </source>
</reference>
<dbReference type="EMBL" id="WMQV01000029">
    <property type="protein sequence ID" value="MTL95030.1"/>
    <property type="molecule type" value="Genomic_DNA"/>
</dbReference>
<evidence type="ECO:0000313" key="2">
    <source>
        <dbReference type="EMBL" id="MTK22614.1"/>
    </source>
</evidence>
<accession>A0A6G2CD66</accession>
<organism evidence="2 4">
    <name type="scientific">Turicibacter sanguinis</name>
    <dbReference type="NCBI Taxonomy" id="154288"/>
    <lineage>
        <taxon>Bacteria</taxon>
        <taxon>Bacillati</taxon>
        <taxon>Bacillota</taxon>
        <taxon>Erysipelotrichia</taxon>
        <taxon>Erysipelotrichales</taxon>
        <taxon>Turicibacteraceae</taxon>
        <taxon>Turicibacter</taxon>
    </lineage>
</organism>
<proteinExistence type="predicted"/>
<dbReference type="EMBL" id="WMQE01000045">
    <property type="protein sequence ID" value="MTK22614.1"/>
    <property type="molecule type" value="Genomic_DNA"/>
</dbReference>
<keyword evidence="1" id="KW-0175">Coiled coil</keyword>
<gene>
    <name evidence="3" type="ORF">GMA64_10860</name>
    <name evidence="2" type="ORF">GMA92_14490</name>
</gene>
<dbReference type="AlphaFoldDB" id="A0A6G2CD66"/>